<evidence type="ECO:0000313" key="3">
    <source>
        <dbReference type="EMBL" id="TDE49058.1"/>
    </source>
</evidence>
<organism evidence="3 4">
    <name type="scientific">Nonomuraea mesophila</name>
    <dbReference type="NCBI Taxonomy" id="2530382"/>
    <lineage>
        <taxon>Bacteria</taxon>
        <taxon>Bacillati</taxon>
        <taxon>Actinomycetota</taxon>
        <taxon>Actinomycetes</taxon>
        <taxon>Streptosporangiales</taxon>
        <taxon>Streptosporangiaceae</taxon>
        <taxon>Nonomuraea</taxon>
    </lineage>
</organism>
<evidence type="ECO:0000256" key="1">
    <source>
        <dbReference type="SAM" id="SignalP"/>
    </source>
</evidence>
<keyword evidence="3" id="KW-0378">Hydrolase</keyword>
<evidence type="ECO:0000259" key="2">
    <source>
        <dbReference type="Pfam" id="PF00144"/>
    </source>
</evidence>
<protein>
    <submittedName>
        <fullName evidence="3">Class A beta-lactamase-related serine hydrolase</fullName>
    </submittedName>
</protein>
<dbReference type="AlphaFoldDB" id="A0A4V2ZA05"/>
<comment type="caution">
    <text evidence="3">The sequence shown here is derived from an EMBL/GenBank/DDBJ whole genome shotgun (WGS) entry which is preliminary data.</text>
</comment>
<dbReference type="InterPro" id="IPR050789">
    <property type="entry name" value="Diverse_Enzym_Activities"/>
</dbReference>
<feature type="signal peptide" evidence="1">
    <location>
        <begin position="1"/>
        <end position="22"/>
    </location>
</feature>
<gene>
    <name evidence="3" type="ORF">E1295_20810</name>
</gene>
<dbReference type="Pfam" id="PF00144">
    <property type="entry name" value="Beta-lactamase"/>
    <property type="match status" value="1"/>
</dbReference>
<dbReference type="GO" id="GO:0016787">
    <property type="term" value="F:hydrolase activity"/>
    <property type="evidence" value="ECO:0007669"/>
    <property type="project" value="UniProtKB-KW"/>
</dbReference>
<dbReference type="InterPro" id="IPR012338">
    <property type="entry name" value="Beta-lactam/transpept-like"/>
</dbReference>
<name>A0A4V2ZA05_9ACTN</name>
<keyword evidence="4" id="KW-1185">Reference proteome</keyword>
<dbReference type="SUPFAM" id="SSF56601">
    <property type="entry name" value="beta-lactamase/transpeptidase-like"/>
    <property type="match status" value="1"/>
</dbReference>
<accession>A0A4V2ZA05</accession>
<feature type="domain" description="Beta-lactamase-related" evidence="2">
    <location>
        <begin position="30"/>
        <end position="275"/>
    </location>
</feature>
<keyword evidence="1" id="KW-0732">Signal</keyword>
<dbReference type="Gene3D" id="3.40.710.10">
    <property type="entry name" value="DD-peptidase/beta-lactamase superfamily"/>
    <property type="match status" value="1"/>
</dbReference>
<feature type="chain" id="PRO_5020218032" evidence="1">
    <location>
        <begin position="23"/>
        <end position="342"/>
    </location>
</feature>
<proteinExistence type="predicted"/>
<dbReference type="InterPro" id="IPR001466">
    <property type="entry name" value="Beta-lactam-related"/>
</dbReference>
<dbReference type="Proteomes" id="UP000295136">
    <property type="component" value="Unassembled WGS sequence"/>
</dbReference>
<dbReference type="RefSeq" id="WP_132631998.1">
    <property type="nucleotide sequence ID" value="NZ_SMLD01000052.1"/>
</dbReference>
<dbReference type="EMBL" id="SMLD01000052">
    <property type="protein sequence ID" value="TDE49058.1"/>
    <property type="molecule type" value="Genomic_DNA"/>
</dbReference>
<reference evidence="3 4" key="1">
    <citation type="submission" date="2019-03" db="EMBL/GenBank/DDBJ databases">
        <title>Draft genome sequences of novel Actinobacteria.</title>
        <authorList>
            <person name="Sahin N."/>
            <person name="Ay H."/>
            <person name="Saygin H."/>
        </authorList>
    </citation>
    <scope>NUCLEOTIDE SEQUENCE [LARGE SCALE GENOMIC DNA]</scope>
    <source>
        <strain evidence="3 4">6K102</strain>
    </source>
</reference>
<sequence length="342" mass="36580">MKRTAAALACAALLVHPAPVSAAPRTGDVQKAVDELARDPGVVGVIAEAFHDGRRAGRGSAGSRLIGGKGGKIPSDSRFRGWSHTKGMTSAVIAQLVEEGRLSLDDKLADLLPVVVEKDLVERAGEITVDHLLKHTSGVPDYGGRLDLFDLTYHSPIDLLKVSRGLPREQDPGEKFSYSSTGYILLGLIIEKKTGDSLNAAFAERLFKPLRMTGTYLPTRPTQRIKGPHGHGYYPDEKGRLRDTDRQNATNAWAAGGVVSTAKDLAAFWRYQAGKRPPKDQPGTCIALSAVGSGPGSIAYLFTTQDGRQLGVNVTLKVPNTEIGDLPEKVQQAAESLLCPAQ</sequence>
<evidence type="ECO:0000313" key="4">
    <source>
        <dbReference type="Proteomes" id="UP000295136"/>
    </source>
</evidence>
<dbReference type="PANTHER" id="PTHR43283">
    <property type="entry name" value="BETA-LACTAMASE-RELATED"/>
    <property type="match status" value="1"/>
</dbReference>